<name>A0A220VFK9_9GAMM</name>
<evidence type="ECO:0000256" key="2">
    <source>
        <dbReference type="ARBA" id="ARBA00023015"/>
    </source>
</evidence>
<dbReference type="PANTHER" id="PTHR30537:SF26">
    <property type="entry name" value="GLYCINE CLEAVAGE SYSTEM TRANSCRIPTIONAL ACTIVATOR"/>
    <property type="match status" value="1"/>
</dbReference>
<dbReference type="SUPFAM" id="SSF46785">
    <property type="entry name" value="Winged helix' DNA-binding domain"/>
    <property type="match status" value="1"/>
</dbReference>
<dbReference type="PANTHER" id="PTHR30537">
    <property type="entry name" value="HTH-TYPE TRANSCRIPTIONAL REGULATOR"/>
    <property type="match status" value="1"/>
</dbReference>
<dbReference type="Gene3D" id="1.10.10.10">
    <property type="entry name" value="Winged helix-like DNA-binding domain superfamily/Winged helix DNA-binding domain"/>
    <property type="match status" value="1"/>
</dbReference>
<keyword evidence="2" id="KW-0805">Transcription regulation</keyword>
<dbReference type="Gene3D" id="3.40.190.10">
    <property type="entry name" value="Periplasmic binding protein-like II"/>
    <property type="match status" value="2"/>
</dbReference>
<dbReference type="RefSeq" id="WP_089073880.1">
    <property type="nucleotide sequence ID" value="NZ_CBCSAM010000006.1"/>
</dbReference>
<evidence type="ECO:0000313" key="6">
    <source>
        <dbReference type="EMBL" id="ASK78972.1"/>
    </source>
</evidence>
<evidence type="ECO:0000259" key="5">
    <source>
        <dbReference type="PROSITE" id="PS50931"/>
    </source>
</evidence>
<dbReference type="PRINTS" id="PR00039">
    <property type="entry name" value="HTHLYSR"/>
</dbReference>
<organism evidence="6 7">
    <name type="scientific">Paraphotobacterium marinum</name>
    <dbReference type="NCBI Taxonomy" id="1755811"/>
    <lineage>
        <taxon>Bacteria</taxon>
        <taxon>Pseudomonadati</taxon>
        <taxon>Pseudomonadota</taxon>
        <taxon>Gammaproteobacteria</taxon>
        <taxon>Vibrionales</taxon>
        <taxon>Vibrionaceae</taxon>
        <taxon>Paraphotobacterium</taxon>
    </lineage>
</organism>
<dbReference type="InterPro" id="IPR036388">
    <property type="entry name" value="WH-like_DNA-bd_sf"/>
</dbReference>
<keyword evidence="4" id="KW-0804">Transcription</keyword>
<evidence type="ECO:0000313" key="7">
    <source>
        <dbReference type="Proteomes" id="UP000242175"/>
    </source>
</evidence>
<dbReference type="InterPro" id="IPR000847">
    <property type="entry name" value="LysR_HTH_N"/>
</dbReference>
<evidence type="ECO:0000256" key="3">
    <source>
        <dbReference type="ARBA" id="ARBA00023125"/>
    </source>
</evidence>
<dbReference type="SUPFAM" id="SSF53850">
    <property type="entry name" value="Periplasmic binding protein-like II"/>
    <property type="match status" value="1"/>
</dbReference>
<dbReference type="Pfam" id="PF03466">
    <property type="entry name" value="LysR_substrate"/>
    <property type="match status" value="1"/>
</dbReference>
<accession>A0A220VFK9</accession>
<dbReference type="KEGG" id="pmai:CF386_07850"/>
<dbReference type="EMBL" id="CP022356">
    <property type="protein sequence ID" value="ASK78972.1"/>
    <property type="molecule type" value="Genomic_DNA"/>
</dbReference>
<dbReference type="Pfam" id="PF00126">
    <property type="entry name" value="HTH_1"/>
    <property type="match status" value="1"/>
</dbReference>
<keyword evidence="3" id="KW-0238">DNA-binding</keyword>
<gene>
    <name evidence="6" type="ORF">CF386_07850</name>
</gene>
<dbReference type="OrthoDB" id="5526340at2"/>
<sequence>MSKSYPFISQSLNHLVCFESVARNLSFTDAAKDLFITQSAVSKQIKSLETQLNTNLFIRKAKKLTLTKHGEFLFKTLNQQLPVLNNTMQNIQNMNNNSLRIFVSSTLAVSWLMPRLHIFKTKFPQVEINISTHIASHNVESGMKQEGDFDVIIDIVKDFKEDPNKIILRKELLTPVYSPLLNSSKADQSLLSIQQFLEYPRIHCYDEHDWNTWIKFNQIMDKNKTSNTIVDTLDLAMRSCLLGQAVTISDINLILDELENDYLRIPKESKITESDWSYIFQDVTQNDLTKHFRIWIQQEMQKDYDRLNLFKQKNSKA</sequence>
<dbReference type="InterPro" id="IPR058163">
    <property type="entry name" value="LysR-type_TF_proteobact-type"/>
</dbReference>
<evidence type="ECO:0000256" key="1">
    <source>
        <dbReference type="ARBA" id="ARBA00009437"/>
    </source>
</evidence>
<dbReference type="InterPro" id="IPR036390">
    <property type="entry name" value="WH_DNA-bd_sf"/>
</dbReference>
<dbReference type="GO" id="GO:0043565">
    <property type="term" value="F:sequence-specific DNA binding"/>
    <property type="evidence" value="ECO:0007669"/>
    <property type="project" value="TreeGrafter"/>
</dbReference>
<keyword evidence="7" id="KW-1185">Reference proteome</keyword>
<dbReference type="GO" id="GO:0006351">
    <property type="term" value="P:DNA-templated transcription"/>
    <property type="evidence" value="ECO:0007669"/>
    <property type="project" value="TreeGrafter"/>
</dbReference>
<protein>
    <recommendedName>
        <fullName evidence="5">HTH lysR-type domain-containing protein</fullName>
    </recommendedName>
</protein>
<feature type="domain" description="HTH lysR-type" evidence="5">
    <location>
        <begin position="10"/>
        <end position="67"/>
    </location>
</feature>
<comment type="similarity">
    <text evidence="1">Belongs to the LysR transcriptional regulatory family.</text>
</comment>
<proteinExistence type="inferred from homology"/>
<evidence type="ECO:0000256" key="4">
    <source>
        <dbReference type="ARBA" id="ARBA00023163"/>
    </source>
</evidence>
<dbReference type="InterPro" id="IPR005119">
    <property type="entry name" value="LysR_subst-bd"/>
</dbReference>
<dbReference type="FunFam" id="1.10.10.10:FF:000001">
    <property type="entry name" value="LysR family transcriptional regulator"/>
    <property type="match status" value="1"/>
</dbReference>
<reference evidence="6 7" key="1">
    <citation type="journal article" date="2016" name="Int. J. Syst. Evol. Microbiol.">
        <title>Paraphotobacterium marinum gen. nov., sp. nov., a member of the family Vibrionaceae, isolated from surface seawater.</title>
        <authorList>
            <person name="Huang Z."/>
            <person name="Dong C."/>
            <person name="Shao Z."/>
        </authorList>
    </citation>
    <scope>NUCLEOTIDE SEQUENCE [LARGE SCALE GENOMIC DNA]</scope>
    <source>
        <strain evidence="6 7">NSCS20N07D</strain>
    </source>
</reference>
<dbReference type="Proteomes" id="UP000242175">
    <property type="component" value="Chromosome small"/>
</dbReference>
<dbReference type="GO" id="GO:0003700">
    <property type="term" value="F:DNA-binding transcription factor activity"/>
    <property type="evidence" value="ECO:0007669"/>
    <property type="project" value="InterPro"/>
</dbReference>
<dbReference type="AlphaFoldDB" id="A0A220VFK9"/>
<dbReference type="PROSITE" id="PS50931">
    <property type="entry name" value="HTH_LYSR"/>
    <property type="match status" value="1"/>
</dbReference>